<dbReference type="EMBL" id="CM031810">
    <property type="protein sequence ID" value="KAG6665346.1"/>
    <property type="molecule type" value="Genomic_DNA"/>
</dbReference>
<keyword evidence="2" id="KW-1185">Reference proteome</keyword>
<accession>A0A8T1RES5</accession>
<organism evidence="1 2">
    <name type="scientific">Carya illinoinensis</name>
    <name type="common">Pecan</name>
    <dbReference type="NCBI Taxonomy" id="32201"/>
    <lineage>
        <taxon>Eukaryota</taxon>
        <taxon>Viridiplantae</taxon>
        <taxon>Streptophyta</taxon>
        <taxon>Embryophyta</taxon>
        <taxon>Tracheophyta</taxon>
        <taxon>Spermatophyta</taxon>
        <taxon>Magnoliopsida</taxon>
        <taxon>eudicotyledons</taxon>
        <taxon>Gunneridae</taxon>
        <taxon>Pentapetalae</taxon>
        <taxon>rosids</taxon>
        <taxon>fabids</taxon>
        <taxon>Fagales</taxon>
        <taxon>Juglandaceae</taxon>
        <taxon>Carya</taxon>
    </lineage>
</organism>
<evidence type="ECO:0000313" key="2">
    <source>
        <dbReference type="Proteomes" id="UP000811609"/>
    </source>
</evidence>
<protein>
    <submittedName>
        <fullName evidence="1">Uncharacterized protein</fullName>
    </submittedName>
</protein>
<gene>
    <name evidence="1" type="ORF">CIPAW_02G155500</name>
</gene>
<sequence>MPYISLFIFSSYYLDMRELGAVSAVLFCCRENAHADTQAYLTFSSSLFTTWWDGKKLEPPATKSGCPFSLTYSPHANMVQVTRALSTYFACLKVPIRYPRKNH</sequence>
<proteinExistence type="predicted"/>
<evidence type="ECO:0000313" key="1">
    <source>
        <dbReference type="EMBL" id="KAG6665346.1"/>
    </source>
</evidence>
<comment type="caution">
    <text evidence="1">The sequence shown here is derived from an EMBL/GenBank/DDBJ whole genome shotgun (WGS) entry which is preliminary data.</text>
</comment>
<name>A0A8T1RES5_CARIL</name>
<reference evidence="1" key="1">
    <citation type="submission" date="2020-12" db="EMBL/GenBank/DDBJ databases">
        <title>WGS assembly of Carya illinoinensis cv. Pawnee.</title>
        <authorList>
            <person name="Platts A."/>
            <person name="Shu S."/>
            <person name="Wright S."/>
            <person name="Barry K."/>
            <person name="Edger P."/>
            <person name="Pires J.C."/>
            <person name="Schmutz J."/>
        </authorList>
    </citation>
    <scope>NUCLEOTIDE SEQUENCE</scope>
    <source>
        <tissue evidence="1">Leaf</tissue>
    </source>
</reference>
<dbReference type="Proteomes" id="UP000811609">
    <property type="component" value="Chromosome 2"/>
</dbReference>
<dbReference type="AlphaFoldDB" id="A0A8T1RES5"/>